<dbReference type="Gene3D" id="2.40.10.220">
    <property type="entry name" value="predicted glycosyltransferase like domains"/>
    <property type="match status" value="1"/>
</dbReference>
<dbReference type="RefSeq" id="WP_107143242.1">
    <property type="nucleotide sequence ID" value="NZ_CP028324.1"/>
</dbReference>
<dbReference type="Pfam" id="PF07238">
    <property type="entry name" value="PilZ"/>
    <property type="match status" value="1"/>
</dbReference>
<protein>
    <recommendedName>
        <fullName evidence="1">PilZ domain-containing protein</fullName>
    </recommendedName>
</protein>
<evidence type="ECO:0000313" key="2">
    <source>
        <dbReference type="EMBL" id="AVR97903.1"/>
    </source>
</evidence>
<evidence type="ECO:0000259" key="1">
    <source>
        <dbReference type="Pfam" id="PF07238"/>
    </source>
</evidence>
<organism evidence="2 3">
    <name type="scientific">Pseudoduganella armeniaca</name>
    <dbReference type="NCBI Taxonomy" id="2072590"/>
    <lineage>
        <taxon>Bacteria</taxon>
        <taxon>Pseudomonadati</taxon>
        <taxon>Pseudomonadota</taxon>
        <taxon>Betaproteobacteria</taxon>
        <taxon>Burkholderiales</taxon>
        <taxon>Oxalobacteraceae</taxon>
        <taxon>Telluria group</taxon>
        <taxon>Pseudoduganella</taxon>
    </lineage>
</organism>
<name>A0A2R4CE38_9BURK</name>
<gene>
    <name evidence="2" type="ORF">C9I28_21365</name>
</gene>
<dbReference type="InterPro" id="IPR009875">
    <property type="entry name" value="PilZ_domain"/>
</dbReference>
<keyword evidence="3" id="KW-1185">Reference proteome</keyword>
<dbReference type="Proteomes" id="UP000240505">
    <property type="component" value="Chromosome"/>
</dbReference>
<sequence length="107" mass="11765">MDAEKRLARRRILRVRATVEISSRSAAGRTFDISSHGIAILLPMATAAGADARIHFMLPLGGRMHAIAVTGRVTNCTLSADEFRTGFAFLTVEREQQILIDKYCSES</sequence>
<dbReference type="KEGG" id="masz:C9I28_21365"/>
<evidence type="ECO:0000313" key="3">
    <source>
        <dbReference type="Proteomes" id="UP000240505"/>
    </source>
</evidence>
<proteinExistence type="predicted"/>
<dbReference type="SUPFAM" id="SSF141371">
    <property type="entry name" value="PilZ domain-like"/>
    <property type="match status" value="1"/>
</dbReference>
<dbReference type="GO" id="GO:0035438">
    <property type="term" value="F:cyclic-di-GMP binding"/>
    <property type="evidence" value="ECO:0007669"/>
    <property type="project" value="InterPro"/>
</dbReference>
<accession>A0A2R4CE38</accession>
<reference evidence="2 3" key="1">
    <citation type="submission" date="2018-03" db="EMBL/GenBank/DDBJ databases">
        <title>Massilia armeniaca sp. nov., isolated from desert soil.</title>
        <authorList>
            <person name="Huang H."/>
            <person name="Ren M."/>
        </authorList>
    </citation>
    <scope>NUCLEOTIDE SEQUENCE [LARGE SCALE GENOMIC DNA]</scope>
    <source>
        <strain evidence="2 3">ZMN-3</strain>
    </source>
</reference>
<dbReference type="AlphaFoldDB" id="A0A2R4CE38"/>
<feature type="domain" description="PilZ" evidence="1">
    <location>
        <begin position="5"/>
        <end position="104"/>
    </location>
</feature>
<dbReference type="EMBL" id="CP028324">
    <property type="protein sequence ID" value="AVR97903.1"/>
    <property type="molecule type" value="Genomic_DNA"/>
</dbReference>